<keyword evidence="2" id="KW-0472">Membrane</keyword>
<dbReference type="AlphaFoldDB" id="B3S166"/>
<dbReference type="HOGENOM" id="CLU_2136657_0_0_1"/>
<gene>
    <name evidence="3" type="ORF">TRIADDRAFT_58214</name>
</gene>
<keyword evidence="2" id="KW-0812">Transmembrane</keyword>
<protein>
    <submittedName>
        <fullName evidence="3">Uncharacterized protein</fullName>
    </submittedName>
</protein>
<keyword evidence="2" id="KW-1133">Transmembrane helix</keyword>
<dbReference type="RefSeq" id="XP_002114095.1">
    <property type="nucleotide sequence ID" value="XM_002114059.1"/>
</dbReference>
<accession>B3S166</accession>
<proteinExistence type="predicted"/>
<dbReference type="CTD" id="6755308"/>
<evidence type="ECO:0000256" key="2">
    <source>
        <dbReference type="SAM" id="Phobius"/>
    </source>
</evidence>
<dbReference type="EMBL" id="DS985247">
    <property type="protein sequence ID" value="EDV23185.1"/>
    <property type="molecule type" value="Genomic_DNA"/>
</dbReference>
<feature type="transmembrane region" description="Helical" evidence="2">
    <location>
        <begin position="54"/>
        <end position="73"/>
    </location>
</feature>
<dbReference type="KEGG" id="tad:TRIADDRAFT_58214"/>
<keyword evidence="4" id="KW-1185">Reference proteome</keyword>
<feature type="transmembrane region" description="Helical" evidence="2">
    <location>
        <begin position="20"/>
        <end position="42"/>
    </location>
</feature>
<evidence type="ECO:0000313" key="4">
    <source>
        <dbReference type="Proteomes" id="UP000009022"/>
    </source>
</evidence>
<organism evidence="3 4">
    <name type="scientific">Trichoplax adhaerens</name>
    <name type="common">Trichoplax reptans</name>
    <dbReference type="NCBI Taxonomy" id="10228"/>
    <lineage>
        <taxon>Eukaryota</taxon>
        <taxon>Metazoa</taxon>
        <taxon>Placozoa</taxon>
        <taxon>Uniplacotomia</taxon>
        <taxon>Trichoplacea</taxon>
        <taxon>Trichoplacidae</taxon>
        <taxon>Trichoplax</taxon>
    </lineage>
</organism>
<evidence type="ECO:0000313" key="3">
    <source>
        <dbReference type="EMBL" id="EDV23185.1"/>
    </source>
</evidence>
<feature type="compositionally biased region" description="Basic and acidic residues" evidence="1">
    <location>
        <begin position="92"/>
        <end position="104"/>
    </location>
</feature>
<reference evidence="3 4" key="1">
    <citation type="journal article" date="2008" name="Nature">
        <title>The Trichoplax genome and the nature of placozoans.</title>
        <authorList>
            <person name="Srivastava M."/>
            <person name="Begovic E."/>
            <person name="Chapman J."/>
            <person name="Putnam N.H."/>
            <person name="Hellsten U."/>
            <person name="Kawashima T."/>
            <person name="Kuo A."/>
            <person name="Mitros T."/>
            <person name="Salamov A."/>
            <person name="Carpenter M.L."/>
            <person name="Signorovitch A.Y."/>
            <person name="Moreno M.A."/>
            <person name="Kamm K."/>
            <person name="Grimwood J."/>
            <person name="Schmutz J."/>
            <person name="Shapiro H."/>
            <person name="Grigoriev I.V."/>
            <person name="Buss L.W."/>
            <person name="Schierwater B."/>
            <person name="Dellaporta S.L."/>
            <person name="Rokhsar D.S."/>
        </authorList>
    </citation>
    <scope>NUCLEOTIDE SEQUENCE [LARGE SCALE GENOMIC DNA]</scope>
    <source>
        <strain evidence="3 4">Grell-BS-1999</strain>
    </source>
</reference>
<dbReference type="InParanoid" id="B3S166"/>
<dbReference type="GeneID" id="6755308"/>
<name>B3S166_TRIAD</name>
<feature type="region of interest" description="Disordered" evidence="1">
    <location>
        <begin position="92"/>
        <end position="113"/>
    </location>
</feature>
<sequence>MIFGGLYKRRFIPWIAYRPLTFQILNTGLNIPLWMTVVISAWNYPYLYNQSSRYANGVYLGIAFCSVVLYGLITGTLRLNMDALKASIEESKPVNENGTKERSSRSSYYDSSV</sequence>
<evidence type="ECO:0000256" key="1">
    <source>
        <dbReference type="SAM" id="MobiDB-lite"/>
    </source>
</evidence>
<dbReference type="Proteomes" id="UP000009022">
    <property type="component" value="Unassembled WGS sequence"/>
</dbReference>